<reference evidence="1 2" key="1">
    <citation type="submission" date="2020-04" db="EMBL/GenBank/DDBJ databases">
        <authorList>
            <person name="Depoorter E."/>
        </authorList>
    </citation>
    <scope>NUCLEOTIDE SEQUENCE [LARGE SCALE GENOMIC DNA]</scope>
    <source>
        <strain evidence="1 2">BCC0132</strain>
    </source>
</reference>
<dbReference type="EMBL" id="CABWIK020000020">
    <property type="protein sequence ID" value="CAB3969109.1"/>
    <property type="molecule type" value="Genomic_DNA"/>
</dbReference>
<sequence length="32" mass="4037">MNRQTSFHLKSQWTQYEFIADYHLRFTPVYLD</sequence>
<evidence type="ECO:0000313" key="1">
    <source>
        <dbReference type="EMBL" id="CAB3969109.1"/>
    </source>
</evidence>
<dbReference type="Proteomes" id="UP000494322">
    <property type="component" value="Unassembled WGS sequence"/>
</dbReference>
<accession>A0A6J5JC51</accession>
<protein>
    <submittedName>
        <fullName evidence="1">Uncharacterized protein</fullName>
    </submittedName>
</protein>
<gene>
    <name evidence="1" type="ORF">BCO9919_03578</name>
</gene>
<proteinExistence type="predicted"/>
<evidence type="ECO:0000313" key="2">
    <source>
        <dbReference type="Proteomes" id="UP000494322"/>
    </source>
</evidence>
<organism evidence="1 2">
    <name type="scientific">Burkholderia cenocepacia</name>
    <dbReference type="NCBI Taxonomy" id="95486"/>
    <lineage>
        <taxon>Bacteria</taxon>
        <taxon>Pseudomonadati</taxon>
        <taxon>Pseudomonadota</taxon>
        <taxon>Betaproteobacteria</taxon>
        <taxon>Burkholderiales</taxon>
        <taxon>Burkholderiaceae</taxon>
        <taxon>Burkholderia</taxon>
        <taxon>Burkholderia cepacia complex</taxon>
    </lineage>
</organism>
<name>A0A6J5JC51_9BURK</name>
<dbReference type="AlphaFoldDB" id="A0A6J5JC51"/>